<dbReference type="AlphaFoldDB" id="A0AAW2PWN1"/>
<dbReference type="EMBL" id="JACGWK010000004">
    <property type="protein sequence ID" value="KAL0359900.1"/>
    <property type="molecule type" value="Genomic_DNA"/>
</dbReference>
<proteinExistence type="predicted"/>
<comment type="caution">
    <text evidence="1">The sequence shown here is derived from an EMBL/GenBank/DDBJ whole genome shotgun (WGS) entry which is preliminary data.</text>
</comment>
<name>A0AAW2PWN1_9LAMI</name>
<organism evidence="1">
    <name type="scientific">Sesamum angustifolium</name>
    <dbReference type="NCBI Taxonomy" id="2727405"/>
    <lineage>
        <taxon>Eukaryota</taxon>
        <taxon>Viridiplantae</taxon>
        <taxon>Streptophyta</taxon>
        <taxon>Embryophyta</taxon>
        <taxon>Tracheophyta</taxon>
        <taxon>Spermatophyta</taxon>
        <taxon>Magnoliopsida</taxon>
        <taxon>eudicotyledons</taxon>
        <taxon>Gunneridae</taxon>
        <taxon>Pentapetalae</taxon>
        <taxon>asterids</taxon>
        <taxon>lamiids</taxon>
        <taxon>Lamiales</taxon>
        <taxon>Pedaliaceae</taxon>
        <taxon>Sesamum</taxon>
    </lineage>
</organism>
<reference evidence="1" key="1">
    <citation type="submission" date="2020-06" db="EMBL/GenBank/DDBJ databases">
        <authorList>
            <person name="Li T."/>
            <person name="Hu X."/>
            <person name="Zhang T."/>
            <person name="Song X."/>
            <person name="Zhang H."/>
            <person name="Dai N."/>
            <person name="Sheng W."/>
            <person name="Hou X."/>
            <person name="Wei L."/>
        </authorList>
    </citation>
    <scope>NUCLEOTIDE SEQUENCE</scope>
    <source>
        <strain evidence="1">G01</strain>
        <tissue evidence="1">Leaf</tissue>
    </source>
</reference>
<sequence length="89" mass="8796">MSDGVATRAGGNATTYSQIAAKTICCITPNKDRDSSSAEVSKEVLHLGRSIAGSADLEGGGAGAKGAGIDTPVAGIRDVPATTCKAWGC</sequence>
<reference evidence="1" key="2">
    <citation type="journal article" date="2024" name="Plant">
        <title>Genomic evolution and insights into agronomic trait innovations of Sesamum species.</title>
        <authorList>
            <person name="Miao H."/>
            <person name="Wang L."/>
            <person name="Qu L."/>
            <person name="Liu H."/>
            <person name="Sun Y."/>
            <person name="Le M."/>
            <person name="Wang Q."/>
            <person name="Wei S."/>
            <person name="Zheng Y."/>
            <person name="Lin W."/>
            <person name="Duan Y."/>
            <person name="Cao H."/>
            <person name="Xiong S."/>
            <person name="Wang X."/>
            <person name="Wei L."/>
            <person name="Li C."/>
            <person name="Ma Q."/>
            <person name="Ju M."/>
            <person name="Zhao R."/>
            <person name="Li G."/>
            <person name="Mu C."/>
            <person name="Tian Q."/>
            <person name="Mei H."/>
            <person name="Zhang T."/>
            <person name="Gao T."/>
            <person name="Zhang H."/>
        </authorList>
    </citation>
    <scope>NUCLEOTIDE SEQUENCE</scope>
    <source>
        <strain evidence="1">G01</strain>
    </source>
</reference>
<evidence type="ECO:0000313" key="1">
    <source>
        <dbReference type="EMBL" id="KAL0359900.1"/>
    </source>
</evidence>
<accession>A0AAW2PWN1</accession>
<protein>
    <submittedName>
        <fullName evidence="1">Uncharacterized protein</fullName>
    </submittedName>
</protein>
<gene>
    <name evidence="1" type="ORF">Sangu_0839400</name>
</gene>